<name>A0A0K2B4Y1_STRA7</name>
<evidence type="ECO:0000313" key="3">
    <source>
        <dbReference type="Proteomes" id="UP000061018"/>
    </source>
</evidence>
<dbReference type="EMBL" id="CP012382">
    <property type="protein sequence ID" value="AKZ60293.1"/>
    <property type="molecule type" value="Genomic_DNA"/>
</dbReference>
<evidence type="ECO:0000256" key="1">
    <source>
        <dbReference type="SAM" id="MobiDB-lite"/>
    </source>
</evidence>
<dbReference type="KEGG" id="samb:SAM23877_7250"/>
<reference evidence="3" key="1">
    <citation type="journal article" date="2015" name="J. Biotechnol.">
        <title>Complete genome sequence of Streptomyces ambofaciens ATCC 23877, the spiramycin producer.</title>
        <authorList>
            <person name="Thibessard A."/>
            <person name="Haas D."/>
            <person name="Gerbaud C."/>
            <person name="Aigle B."/>
            <person name="Lautru S."/>
            <person name="Pernodet J.L."/>
            <person name="Leblond P."/>
        </authorList>
    </citation>
    <scope>NUCLEOTIDE SEQUENCE [LARGE SCALE GENOMIC DNA]</scope>
    <source>
        <strain evidence="3">ATCC 23877 / 3486 / DSM 40053 / JCM 4204 / NBRC 12836 / NRRL B-2516</strain>
    </source>
</reference>
<gene>
    <name evidence="2" type="ORF">SAM23877_7250</name>
</gene>
<feature type="region of interest" description="Disordered" evidence="1">
    <location>
        <begin position="48"/>
        <end position="102"/>
    </location>
</feature>
<protein>
    <submittedName>
        <fullName evidence="2">Uncharacterized protein</fullName>
    </submittedName>
</protein>
<organism evidence="2 3">
    <name type="scientific">Streptomyces ambofaciens (strain ATCC 23877 / 3486 / DSM 40053 / JCM 4204 / NBRC 12836 / NRRL B-2516)</name>
    <dbReference type="NCBI Taxonomy" id="278992"/>
    <lineage>
        <taxon>Bacteria</taxon>
        <taxon>Bacillati</taxon>
        <taxon>Actinomycetota</taxon>
        <taxon>Actinomycetes</taxon>
        <taxon>Kitasatosporales</taxon>
        <taxon>Streptomycetaceae</taxon>
        <taxon>Streptomyces</taxon>
    </lineage>
</organism>
<dbReference type="AlphaFoldDB" id="A0A0K2B4Y1"/>
<dbReference type="Proteomes" id="UP000061018">
    <property type="component" value="Chromosome"/>
</dbReference>
<accession>A0A0K2B4Y1</accession>
<sequence>MSFFAFRLMTDLDMPAPRKALLDRQVPPPALSGLFTAKAPVLIAVAPGSPRGQSAGAGVTGRVCETTRPWRPASPLGGRRQGRRRRRPGPGAVRRGTVGGRG</sequence>
<proteinExistence type="predicted"/>
<evidence type="ECO:0000313" key="2">
    <source>
        <dbReference type="EMBL" id="AKZ60293.1"/>
    </source>
</evidence>